<dbReference type="Proteomes" id="UP000830167">
    <property type="component" value="Chromosome"/>
</dbReference>
<name>A0ABY4CSU4_9BACL</name>
<dbReference type="Pfam" id="PF03180">
    <property type="entry name" value="Lipoprotein_9"/>
    <property type="match status" value="1"/>
</dbReference>
<evidence type="ECO:0000256" key="4">
    <source>
        <dbReference type="ARBA" id="ARBA00023139"/>
    </source>
</evidence>
<keyword evidence="2" id="KW-0732">Signal</keyword>
<reference evidence="7" key="1">
    <citation type="submission" date="2021-12" db="EMBL/GenBank/DDBJ databases">
        <title>Alicyclobacillaceae gen. nov., sp. nov., isolated from chalcocite enrichment system.</title>
        <authorList>
            <person name="Jiang Z."/>
        </authorList>
    </citation>
    <scope>NUCLEOTIDE SEQUENCE</scope>
    <source>
        <strain evidence="7">MYW30-H2</strain>
    </source>
</reference>
<comment type="similarity">
    <text evidence="6">Belongs to the nlpA lipoprotein family.</text>
</comment>
<dbReference type="SUPFAM" id="SSF53850">
    <property type="entry name" value="Periplasmic binding protein-like II"/>
    <property type="match status" value="1"/>
</dbReference>
<evidence type="ECO:0000256" key="2">
    <source>
        <dbReference type="ARBA" id="ARBA00022729"/>
    </source>
</evidence>
<gene>
    <name evidence="7" type="ORF">LSG31_11435</name>
</gene>
<evidence type="ECO:0000313" key="8">
    <source>
        <dbReference type="Proteomes" id="UP000830167"/>
    </source>
</evidence>
<keyword evidence="8" id="KW-1185">Reference proteome</keyword>
<dbReference type="PANTHER" id="PTHR30429">
    <property type="entry name" value="D-METHIONINE-BINDING LIPOPROTEIN METQ"/>
    <property type="match status" value="1"/>
</dbReference>
<evidence type="ECO:0000256" key="5">
    <source>
        <dbReference type="ARBA" id="ARBA00023288"/>
    </source>
</evidence>
<evidence type="ECO:0000256" key="1">
    <source>
        <dbReference type="ARBA" id="ARBA00004635"/>
    </source>
</evidence>
<comment type="subcellular location">
    <subcellularLocation>
        <location evidence="1">Membrane</location>
        <topology evidence="1">Lipid-anchor</topology>
    </subcellularLocation>
</comment>
<accession>A0ABY4CSU4</accession>
<protein>
    <recommendedName>
        <fullName evidence="6">Lipoprotein</fullName>
    </recommendedName>
</protein>
<sequence>MLKAFHRIRSFQWASYLATLFIAIGLVGCGSQAGSTTSAAAANNGKEQTTVLKVGATAVPHAEILNFIKPQLKKEGVDLKVIEFNDYVQPNLQLASKQLDANYFQHIPYLDQFNKDHHLNLKWVTKVHIEPMGVYSKKYKSLDQIPNNGTIAIPNDVTNGGRALLLLADKKLIALKAGAGVNATVQDIVSNPKHLQFKELDAAMLPRVLGDVDAAVINTNYAIQAKLNPTKDALAIESANSPYANVLVVRPEDVNNPAIQKLAKALTSPEVKKFIEEKYKGAIVPAF</sequence>
<dbReference type="InterPro" id="IPR004872">
    <property type="entry name" value="Lipoprotein_NlpA"/>
</dbReference>
<evidence type="ECO:0000256" key="3">
    <source>
        <dbReference type="ARBA" id="ARBA00023136"/>
    </source>
</evidence>
<keyword evidence="3" id="KW-0472">Membrane</keyword>
<evidence type="ECO:0000256" key="6">
    <source>
        <dbReference type="PIRNR" id="PIRNR002854"/>
    </source>
</evidence>
<dbReference type="PROSITE" id="PS51257">
    <property type="entry name" value="PROKAR_LIPOPROTEIN"/>
    <property type="match status" value="1"/>
</dbReference>
<evidence type="ECO:0000313" key="7">
    <source>
        <dbReference type="EMBL" id="UOF92716.1"/>
    </source>
</evidence>
<keyword evidence="4" id="KW-0564">Palmitate</keyword>
<dbReference type="CDD" id="cd13597">
    <property type="entry name" value="PBP2_lipoprotein_Tp32"/>
    <property type="match status" value="1"/>
</dbReference>
<dbReference type="EMBL" id="CP089291">
    <property type="protein sequence ID" value="UOF92716.1"/>
    <property type="molecule type" value="Genomic_DNA"/>
</dbReference>
<dbReference type="PIRSF" id="PIRSF002854">
    <property type="entry name" value="MetQ"/>
    <property type="match status" value="1"/>
</dbReference>
<proteinExistence type="inferred from homology"/>
<dbReference type="Gene3D" id="3.40.190.10">
    <property type="entry name" value="Periplasmic binding protein-like II"/>
    <property type="match status" value="2"/>
</dbReference>
<dbReference type="PANTHER" id="PTHR30429:SF0">
    <property type="entry name" value="METHIONINE-BINDING LIPOPROTEIN METQ"/>
    <property type="match status" value="1"/>
</dbReference>
<keyword evidence="5 6" id="KW-0449">Lipoprotein</keyword>
<dbReference type="RefSeq" id="WP_347439386.1">
    <property type="nucleotide sequence ID" value="NZ_CP089291.1"/>
</dbReference>
<organism evidence="7 8">
    <name type="scientific">Fodinisporobacter ferrooxydans</name>
    <dbReference type="NCBI Taxonomy" id="2901836"/>
    <lineage>
        <taxon>Bacteria</taxon>
        <taxon>Bacillati</taxon>
        <taxon>Bacillota</taxon>
        <taxon>Bacilli</taxon>
        <taxon>Bacillales</taxon>
        <taxon>Alicyclobacillaceae</taxon>
        <taxon>Fodinisporobacter</taxon>
    </lineage>
</organism>